<dbReference type="CDD" id="cd01831">
    <property type="entry name" value="Endoglucanase_E_like"/>
    <property type="match status" value="1"/>
</dbReference>
<dbReference type="InterPro" id="IPR052762">
    <property type="entry name" value="PCW_deacetylase/CE"/>
</dbReference>
<dbReference type="RefSeq" id="WP_238331920.1">
    <property type="nucleotide sequence ID" value="NZ_BAAAKA010000047.1"/>
</dbReference>
<name>A0A542EM45_9ACTN</name>
<evidence type="ECO:0000313" key="2">
    <source>
        <dbReference type="EMBL" id="TQJ16405.1"/>
    </source>
</evidence>
<dbReference type="AlphaFoldDB" id="A0A542EM45"/>
<dbReference type="PANTHER" id="PTHR37834">
    <property type="entry name" value="GDSL-LIKE LIPASE/ACYLHYDROLASE DOMAIN PROTEIN (AFU_ORTHOLOGUE AFUA_2G00620)"/>
    <property type="match status" value="1"/>
</dbReference>
<organism evidence="2 3">
    <name type="scientific">Kribbella jejuensis</name>
    <dbReference type="NCBI Taxonomy" id="236068"/>
    <lineage>
        <taxon>Bacteria</taxon>
        <taxon>Bacillati</taxon>
        <taxon>Actinomycetota</taxon>
        <taxon>Actinomycetes</taxon>
        <taxon>Propionibacteriales</taxon>
        <taxon>Kribbellaceae</taxon>
        <taxon>Kribbella</taxon>
    </lineage>
</organism>
<reference evidence="2 3" key="1">
    <citation type="submission" date="2019-06" db="EMBL/GenBank/DDBJ databases">
        <title>Sequencing the genomes of 1000 actinobacteria strains.</title>
        <authorList>
            <person name="Klenk H.-P."/>
        </authorList>
    </citation>
    <scope>NUCLEOTIDE SEQUENCE [LARGE SCALE GENOMIC DNA]</scope>
    <source>
        <strain evidence="2 3">DSM 17305</strain>
    </source>
</reference>
<dbReference type="SUPFAM" id="SSF52266">
    <property type="entry name" value="SGNH hydrolase"/>
    <property type="match status" value="1"/>
</dbReference>
<sequence length="335" mass="36024">MTFEPGQVVAPSDPRIVLEGQWGHQPGVAITVNSGSRISFWYAGERVQLLFDTDGLTVPPHLWVIVDDREPELHLVDGPVIELSEPEGQHRVTVVVKDVSEHVNRWNPPFECAVVFAGLVLDARSVLRLIGRPGGPRLEFYGDSITQGVLSLSNQPGSEGADGTASYAYLTARAFGATSYQVGFGRQGISRPGNGEVPPGLESFGWNFAGSPAERVEAPDVVVINLGVNDLTLDVEEYAEYVRRVRAAYPSTTIVSLTPFSGKHAETIQAAVKTLDDPAVVLVDTTGWITEDDCTDDVHPSVAGHAKIADQLIAALEEHTSLRRPAAGQTANAQE</sequence>
<comment type="caution">
    <text evidence="2">The sequence shown here is derived from an EMBL/GenBank/DDBJ whole genome shotgun (WGS) entry which is preliminary data.</text>
</comment>
<dbReference type="Proteomes" id="UP000316298">
    <property type="component" value="Unassembled WGS sequence"/>
</dbReference>
<dbReference type="InterPro" id="IPR036514">
    <property type="entry name" value="SGNH_hydro_sf"/>
</dbReference>
<dbReference type="PANTHER" id="PTHR37834:SF2">
    <property type="entry name" value="ESTERASE, SGNH HYDROLASE-TYPE"/>
    <property type="match status" value="1"/>
</dbReference>
<feature type="domain" description="SGNH hydrolase-type esterase" evidence="1">
    <location>
        <begin position="140"/>
        <end position="306"/>
    </location>
</feature>
<accession>A0A542EM45</accession>
<protein>
    <submittedName>
        <fullName evidence="2">Lysophospholipase L1-like esterase</fullName>
    </submittedName>
</protein>
<proteinExistence type="predicted"/>
<evidence type="ECO:0000313" key="3">
    <source>
        <dbReference type="Proteomes" id="UP000316298"/>
    </source>
</evidence>
<dbReference type="GO" id="GO:0052689">
    <property type="term" value="F:carboxylic ester hydrolase activity"/>
    <property type="evidence" value="ECO:0007669"/>
    <property type="project" value="InterPro"/>
</dbReference>
<dbReference type="InterPro" id="IPR037461">
    <property type="entry name" value="CtCE2-like_dom"/>
</dbReference>
<dbReference type="Pfam" id="PF13472">
    <property type="entry name" value="Lipase_GDSL_2"/>
    <property type="match status" value="1"/>
</dbReference>
<gene>
    <name evidence="2" type="ORF">FB475_0500</name>
</gene>
<keyword evidence="3" id="KW-1185">Reference proteome</keyword>
<dbReference type="InterPro" id="IPR013830">
    <property type="entry name" value="SGNH_hydro"/>
</dbReference>
<dbReference type="Gene3D" id="3.40.50.1110">
    <property type="entry name" value="SGNH hydrolase"/>
    <property type="match status" value="1"/>
</dbReference>
<dbReference type="EMBL" id="VFMM01000001">
    <property type="protein sequence ID" value="TQJ16405.1"/>
    <property type="molecule type" value="Genomic_DNA"/>
</dbReference>
<evidence type="ECO:0000259" key="1">
    <source>
        <dbReference type="Pfam" id="PF13472"/>
    </source>
</evidence>